<dbReference type="OrthoDB" id="356681at2"/>
<evidence type="ECO:0000313" key="3">
    <source>
        <dbReference type="Proteomes" id="UP000231701"/>
    </source>
</evidence>
<dbReference type="RefSeq" id="WP_100277066.1">
    <property type="nucleotide sequence ID" value="NZ_CP018799.1"/>
</dbReference>
<feature type="domain" description="Calcineurin-like phosphoesterase" evidence="1">
    <location>
        <begin position="1"/>
        <end position="209"/>
    </location>
</feature>
<name>A0A2K8KWA0_MARES</name>
<sequence>MKVQVLSDLHLECAPFEPRLTDADVIILAGDVGDGCAGILWAQKVFSVHVIYVCGNHEFHNSDYSMKEHIAEMKNIADGSNVHLLDNDSIVISGVRFLGSTMWTDLRHFGSVLHCDYDQIIMSHEPGCIPSHFSVGHQQALFDTNREWLANELSQIHIGNTVVISHHAPSQKSIHPRYVGHPWNSCFVTNLEDLMDNSVDLWIHGHTHSNCDYMINNTRVVCNPRGYPMEVGWENADFDPECLVRL</sequence>
<organism evidence="2 3">
    <name type="scientific">Mariprofundus aestuarium</name>
    <dbReference type="NCBI Taxonomy" id="1921086"/>
    <lineage>
        <taxon>Bacteria</taxon>
        <taxon>Pseudomonadati</taxon>
        <taxon>Pseudomonadota</taxon>
        <taxon>Candidatius Mariprofundia</taxon>
        <taxon>Mariprofundales</taxon>
        <taxon>Mariprofundaceae</taxon>
        <taxon>Mariprofundus</taxon>
    </lineage>
</organism>
<protein>
    <submittedName>
        <fullName evidence="2">Calcineurin-like phosphoesterase</fullName>
    </submittedName>
</protein>
<keyword evidence="3" id="KW-1185">Reference proteome</keyword>
<dbReference type="Pfam" id="PF00149">
    <property type="entry name" value="Metallophos"/>
    <property type="match status" value="1"/>
</dbReference>
<evidence type="ECO:0000259" key="1">
    <source>
        <dbReference type="Pfam" id="PF00149"/>
    </source>
</evidence>
<reference evidence="2 3" key="1">
    <citation type="submission" date="2016-12" db="EMBL/GenBank/DDBJ databases">
        <title>Isolation and genomic insights into novel planktonic Zetaproteobacteria from stratified waters of the Chesapeake Bay.</title>
        <authorList>
            <person name="McAllister S.M."/>
            <person name="Kato S."/>
            <person name="Chan C.S."/>
            <person name="Chiu B.K."/>
            <person name="Field E.K."/>
        </authorList>
    </citation>
    <scope>NUCLEOTIDE SEQUENCE [LARGE SCALE GENOMIC DNA]</scope>
    <source>
        <strain evidence="2 3">CP-5</strain>
    </source>
</reference>
<dbReference type="AlphaFoldDB" id="A0A2K8KWA0"/>
<accession>A0A2K8KWA0</accession>
<dbReference type="SUPFAM" id="SSF56300">
    <property type="entry name" value="Metallo-dependent phosphatases"/>
    <property type="match status" value="1"/>
</dbReference>
<dbReference type="PANTHER" id="PTHR37844:SF2">
    <property type="entry name" value="SER_THR PROTEIN PHOSPHATASE SUPERFAMILY (AFU_ORTHOLOGUE AFUA_1G14840)"/>
    <property type="match status" value="1"/>
</dbReference>
<gene>
    <name evidence="2" type="ORF">Ga0123461_0711</name>
</gene>
<dbReference type="GO" id="GO:0016787">
    <property type="term" value="F:hydrolase activity"/>
    <property type="evidence" value="ECO:0007669"/>
    <property type="project" value="InterPro"/>
</dbReference>
<dbReference type="PANTHER" id="PTHR37844">
    <property type="entry name" value="SER/THR PROTEIN PHOSPHATASE SUPERFAMILY (AFU_ORTHOLOGUE AFUA_1G14840)"/>
    <property type="match status" value="1"/>
</dbReference>
<evidence type="ECO:0000313" key="2">
    <source>
        <dbReference type="EMBL" id="ATX79137.1"/>
    </source>
</evidence>
<dbReference type="KEGG" id="maes:Ga0123461_0711"/>
<dbReference type="InterPro" id="IPR029052">
    <property type="entry name" value="Metallo-depent_PP-like"/>
</dbReference>
<proteinExistence type="predicted"/>
<dbReference type="Proteomes" id="UP000231701">
    <property type="component" value="Chromosome"/>
</dbReference>
<dbReference type="InterPro" id="IPR004843">
    <property type="entry name" value="Calcineurin-like_PHP"/>
</dbReference>
<dbReference type="EMBL" id="CP018799">
    <property type="protein sequence ID" value="ATX79137.1"/>
    <property type="molecule type" value="Genomic_DNA"/>
</dbReference>
<dbReference type="Gene3D" id="3.60.21.10">
    <property type="match status" value="1"/>
</dbReference>